<evidence type="ECO:0000313" key="3">
    <source>
        <dbReference type="EMBL" id="KWE07599.1"/>
    </source>
</evidence>
<dbReference type="AlphaFoldDB" id="A0A125FZP2"/>
<name>A0A125FZP2_9BURK</name>
<evidence type="ECO:0000313" key="4">
    <source>
        <dbReference type="Proteomes" id="UP000062998"/>
    </source>
</evidence>
<reference evidence="3 4" key="1">
    <citation type="submission" date="2015-11" db="EMBL/GenBank/DDBJ databases">
        <title>Expanding the genomic diversity of Burkholderia species for the development of highly accurate diagnostics.</title>
        <authorList>
            <person name="Sahl J."/>
            <person name="Keim P."/>
            <person name="Wagner D."/>
        </authorList>
    </citation>
    <scope>NUCLEOTIDE SEQUENCE [LARGE SCALE GENOMIC DNA]</scope>
    <source>
        <strain evidence="3 4">MSMB2167WGS</strain>
    </source>
</reference>
<comment type="caution">
    <text evidence="3">The sequence shown here is derived from an EMBL/GenBank/DDBJ whole genome shotgun (WGS) entry which is preliminary data.</text>
</comment>
<dbReference type="EMBL" id="LPIX01000033">
    <property type="protein sequence ID" value="KWE07599.1"/>
    <property type="molecule type" value="Genomic_DNA"/>
</dbReference>
<sequence>MKNIVILRMSVFVASCLFCFPAYAQFRGFDDWNRSGDRRALCRQSIELTGVEDDMDQRIREIVRNSYAAIQRRPGMRTSTDANIYSEVLDETLNNTKDPILRQLLESCARNFTISELRGINDFYMSPAGQAWLRKGRNLIMPEMERAISNIQPRINEVIERRYRERAMN</sequence>
<feature type="chain" id="PRO_5007177436" description="DUF2059 domain-containing protein" evidence="1">
    <location>
        <begin position="25"/>
        <end position="169"/>
    </location>
</feature>
<feature type="signal peptide" evidence="1">
    <location>
        <begin position="1"/>
        <end position="24"/>
    </location>
</feature>
<protein>
    <recommendedName>
        <fullName evidence="2">DUF2059 domain-containing protein</fullName>
    </recommendedName>
</protein>
<dbReference type="Proteomes" id="UP000062998">
    <property type="component" value="Unassembled WGS sequence"/>
</dbReference>
<accession>A0A125FZP2</accession>
<dbReference type="Pfam" id="PF09832">
    <property type="entry name" value="DUF2059"/>
    <property type="match status" value="1"/>
</dbReference>
<evidence type="ECO:0000256" key="1">
    <source>
        <dbReference type="SAM" id="SignalP"/>
    </source>
</evidence>
<proteinExistence type="predicted"/>
<keyword evidence="1" id="KW-0732">Signal</keyword>
<dbReference type="InterPro" id="IPR018637">
    <property type="entry name" value="DUF2059"/>
</dbReference>
<feature type="domain" description="DUF2059" evidence="2">
    <location>
        <begin position="109"/>
        <end position="154"/>
    </location>
</feature>
<organism evidence="3 4">
    <name type="scientific">Burkholderia ubonensis</name>
    <dbReference type="NCBI Taxonomy" id="101571"/>
    <lineage>
        <taxon>Bacteria</taxon>
        <taxon>Pseudomonadati</taxon>
        <taxon>Pseudomonadota</taxon>
        <taxon>Betaproteobacteria</taxon>
        <taxon>Burkholderiales</taxon>
        <taxon>Burkholderiaceae</taxon>
        <taxon>Burkholderia</taxon>
        <taxon>Burkholderia cepacia complex</taxon>
    </lineage>
</organism>
<gene>
    <name evidence="3" type="ORF">WL73_09185</name>
</gene>
<evidence type="ECO:0000259" key="2">
    <source>
        <dbReference type="Pfam" id="PF09832"/>
    </source>
</evidence>